<keyword evidence="5 8" id="KW-0028">Amino-acid biosynthesis</keyword>
<feature type="domain" description="Serine hydroxymethyltransferase-like" evidence="10">
    <location>
        <begin position="160"/>
        <end position="432"/>
    </location>
</feature>
<dbReference type="HAMAP" id="MF_00051">
    <property type="entry name" value="SHMT"/>
    <property type="match status" value="1"/>
</dbReference>
<feature type="binding site" evidence="8">
    <location>
        <position position="168"/>
    </location>
    <ligand>
        <name>(6S)-5,6,7,8-tetrahydrofolate</name>
        <dbReference type="ChEBI" id="CHEBI:57453"/>
    </ligand>
</feature>
<proteinExistence type="inferred from homology"/>
<dbReference type="FunFam" id="3.40.640.10:FF:000060">
    <property type="entry name" value="Serine hydroxymethyltransferase"/>
    <property type="match status" value="1"/>
</dbReference>
<comment type="caution">
    <text evidence="11">The sequence shown here is derived from an EMBL/GenBank/DDBJ whole genome shotgun (WGS) entry which is preliminary data.</text>
</comment>
<dbReference type="OrthoDB" id="9803846at2"/>
<feature type="site" description="Plays an important role in substrate specificity" evidence="8">
    <location>
        <position position="279"/>
    </location>
</feature>
<comment type="similarity">
    <text evidence="2 8">Belongs to the SHMT family.</text>
</comment>
<dbReference type="PROSITE" id="PS00096">
    <property type="entry name" value="SHMT"/>
    <property type="match status" value="1"/>
</dbReference>
<keyword evidence="3 8" id="KW-0963">Cytoplasm</keyword>
<dbReference type="GO" id="GO:0004372">
    <property type="term" value="F:glycine hydroxymethyltransferase activity"/>
    <property type="evidence" value="ECO:0007669"/>
    <property type="project" value="UniProtKB-UniRule"/>
</dbReference>
<dbReference type="EC" id="2.1.2.1" evidence="8"/>
<dbReference type="InterPro" id="IPR039429">
    <property type="entry name" value="SHMT-like_dom"/>
</dbReference>
<comment type="cofactor">
    <cofactor evidence="1 8 9">
        <name>pyridoxal 5'-phosphate</name>
        <dbReference type="ChEBI" id="CHEBI:597326"/>
    </cofactor>
</comment>
<dbReference type="GO" id="GO:0032259">
    <property type="term" value="P:methylation"/>
    <property type="evidence" value="ECO:0007669"/>
    <property type="project" value="UniProtKB-KW"/>
</dbReference>
<keyword evidence="7 8" id="KW-0663">Pyridoxal phosphate</keyword>
<comment type="pathway">
    <text evidence="8">One-carbon metabolism; tetrahydrofolate interconversion.</text>
</comment>
<dbReference type="AlphaFoldDB" id="A0A2G5PFA2"/>
<dbReference type="GO" id="GO:0035999">
    <property type="term" value="P:tetrahydrofolate interconversion"/>
    <property type="evidence" value="ECO:0007669"/>
    <property type="project" value="UniProtKB-UniRule"/>
</dbReference>
<evidence type="ECO:0000313" key="11">
    <source>
        <dbReference type="EMBL" id="PIB76790.1"/>
    </source>
</evidence>
<dbReference type="InterPro" id="IPR001085">
    <property type="entry name" value="Ser_HO-MeTrfase"/>
</dbReference>
<evidence type="ECO:0000256" key="1">
    <source>
        <dbReference type="ARBA" id="ARBA00001933"/>
    </source>
</evidence>
<dbReference type="PIRSF" id="PIRSF000412">
    <property type="entry name" value="SHMT"/>
    <property type="match status" value="1"/>
</dbReference>
<feature type="binding site" evidence="8">
    <location>
        <position position="294"/>
    </location>
    <ligand>
        <name>(6S)-5,6,7,8-tetrahydrofolate</name>
        <dbReference type="ChEBI" id="CHEBI:57453"/>
    </ligand>
</feature>
<dbReference type="UniPathway" id="UPA00288">
    <property type="reaction ID" value="UER01023"/>
</dbReference>
<dbReference type="CDD" id="cd00378">
    <property type="entry name" value="SHMT"/>
    <property type="match status" value="1"/>
</dbReference>
<comment type="function">
    <text evidence="8">Catalyzes the reversible interconversion of serine and glycine with tetrahydrofolate (THF) serving as the one-carbon carrier. This reaction serves as the major source of one-carbon groups required for the biosynthesis of purines, thymidylate, methionine, and other important biomolecules. Also exhibits THF-independent aldolase activity toward beta-hydroxyamino acids, producing glycine and aldehydes, via a retro-aldol mechanism.</text>
</comment>
<comment type="subcellular location">
    <subcellularLocation>
        <location evidence="8">Cytoplasm</location>
    </subcellularLocation>
</comment>
<dbReference type="EMBL" id="PDCN02000003">
    <property type="protein sequence ID" value="PIB76790.1"/>
    <property type="molecule type" value="Genomic_DNA"/>
</dbReference>
<evidence type="ECO:0000256" key="2">
    <source>
        <dbReference type="ARBA" id="ARBA00006376"/>
    </source>
</evidence>
<dbReference type="Pfam" id="PF00464">
    <property type="entry name" value="SHMT"/>
    <property type="match status" value="2"/>
</dbReference>
<evidence type="ECO:0000256" key="7">
    <source>
        <dbReference type="ARBA" id="ARBA00022898"/>
    </source>
</evidence>
<reference evidence="11 12" key="1">
    <citation type="journal article" date="2017" name="Infect. Genet. Evol.">
        <title>The new phylogeny of the genus Mycobacterium: The old and the news.</title>
        <authorList>
            <person name="Tortoli E."/>
            <person name="Fedrizzi T."/>
            <person name="Meehan C.J."/>
            <person name="Trovato A."/>
            <person name="Grottola A."/>
            <person name="Giacobazzi E."/>
            <person name="Serpini G.F."/>
            <person name="Tagliazucchi S."/>
            <person name="Fabio A."/>
            <person name="Bettua C."/>
            <person name="Bertorelli R."/>
            <person name="Frascaro F."/>
            <person name="De Sanctis V."/>
            <person name="Pecorari M."/>
            <person name="Jousson O."/>
            <person name="Segata N."/>
            <person name="Cirillo D.M."/>
        </authorList>
    </citation>
    <scope>NUCLEOTIDE SEQUENCE [LARGE SCALE GENOMIC DNA]</scope>
    <source>
        <strain evidence="11 12">CIP1034565</strain>
    </source>
</reference>
<dbReference type="InterPro" id="IPR015421">
    <property type="entry name" value="PyrdxlP-dep_Trfase_major"/>
</dbReference>
<comment type="caution">
    <text evidence="8">Lacks conserved residue(s) required for the propagation of feature annotation.</text>
</comment>
<accession>A0A2G5PFA2</accession>
<sequence length="479" mass="50915">MTAAQGADYAETASSAYRDILSVIEQVEPRVAAATRQELTDQRGSLKLIASENYASPAVLLTMGTWFSDKYAEGTIGHRFYAACQNVDTVEALAAEHARELFGAPYAYAQPHSGIDANLVAYWAILATRVETPGLAEFGVKHVNDLSEADWELLRAKLGNQRLMGMSLDTGGHLTHGFRPNISGKMFHQRSYGTSPETGLIDYDAVAAAAREFKPLVLVAGYSAYPRRVNFAKMREIADEVGATLMVDMAHFAGLVAGKVFTGDEDPVPHAHVTTTTTHKSLRGPRGGLVLATEEYAPAVDKGCPMVLGGPLSHVMAAKAVALAEARRPEFRSYAQAVADNAQALAEGFLKRGGNLVTGGTDNHLVLLDVTSFGLTGRQAESALLDAGIVTNRNAVPADPNGAWYTSGIRFGTPALTTRGFGVKEFDKVADLVVEVLSNTSADGSSKAKYTLPDNIADGVKASSAELLDANPLYPGLTL</sequence>
<dbReference type="NCBIfam" id="NF000586">
    <property type="entry name" value="PRK00011.1"/>
    <property type="match status" value="1"/>
</dbReference>
<evidence type="ECO:0000256" key="4">
    <source>
        <dbReference type="ARBA" id="ARBA00022563"/>
    </source>
</evidence>
<evidence type="ECO:0000313" key="12">
    <source>
        <dbReference type="Proteomes" id="UP000230551"/>
    </source>
</evidence>
<dbReference type="Gene3D" id="3.40.640.10">
    <property type="entry name" value="Type I PLP-dependent aspartate aminotransferase-like (Major domain)"/>
    <property type="match status" value="1"/>
</dbReference>
<keyword evidence="12" id="KW-1185">Reference proteome</keyword>
<keyword evidence="6 8" id="KW-0808">Transferase</keyword>
<dbReference type="STRING" id="85968.GCA_900073015_02406"/>
<comment type="subunit">
    <text evidence="8">Homodimer.</text>
</comment>
<comment type="catalytic activity">
    <reaction evidence="8">
        <text>(6R)-5,10-methylene-5,6,7,8-tetrahydrofolate + glycine + H2O = (6S)-5,6,7,8-tetrahydrofolate + L-serine</text>
        <dbReference type="Rhea" id="RHEA:15481"/>
        <dbReference type="ChEBI" id="CHEBI:15377"/>
        <dbReference type="ChEBI" id="CHEBI:15636"/>
        <dbReference type="ChEBI" id="CHEBI:33384"/>
        <dbReference type="ChEBI" id="CHEBI:57305"/>
        <dbReference type="ChEBI" id="CHEBI:57453"/>
        <dbReference type="EC" id="2.1.2.1"/>
    </reaction>
</comment>
<dbReference type="InterPro" id="IPR019798">
    <property type="entry name" value="Ser_HO-MeTrfase_PLP_BS"/>
</dbReference>
<dbReference type="Gene3D" id="3.90.1150.10">
    <property type="entry name" value="Aspartate Aminotransferase, domain 1"/>
    <property type="match status" value="1"/>
</dbReference>
<name>A0A2G5PFA2_9MYCO</name>
<keyword evidence="11" id="KW-0489">Methyltransferase</keyword>
<feature type="modified residue" description="N6-(pyridoxal phosphate)lysine" evidence="8 9">
    <location>
        <position position="280"/>
    </location>
</feature>
<gene>
    <name evidence="8" type="primary">glyA</name>
    <name evidence="11" type="ORF">CQY22_003840</name>
</gene>
<evidence type="ECO:0000256" key="6">
    <source>
        <dbReference type="ARBA" id="ARBA00022679"/>
    </source>
</evidence>
<evidence type="ECO:0000256" key="9">
    <source>
        <dbReference type="PIRSR" id="PIRSR000412-50"/>
    </source>
</evidence>
<comment type="pathway">
    <text evidence="8">Amino-acid biosynthesis; glycine biosynthesis; glycine from L-serine: step 1/1.</text>
</comment>
<dbReference type="PANTHER" id="PTHR11680:SF35">
    <property type="entry name" value="SERINE HYDROXYMETHYLTRANSFERASE 1"/>
    <property type="match status" value="1"/>
</dbReference>
<evidence type="ECO:0000259" key="10">
    <source>
        <dbReference type="Pfam" id="PF00464"/>
    </source>
</evidence>
<dbReference type="GO" id="GO:0005829">
    <property type="term" value="C:cytosol"/>
    <property type="evidence" value="ECO:0007669"/>
    <property type="project" value="TreeGrafter"/>
</dbReference>
<dbReference type="InterPro" id="IPR015424">
    <property type="entry name" value="PyrdxlP-dep_Trfase"/>
</dbReference>
<dbReference type="GO" id="GO:0008168">
    <property type="term" value="F:methyltransferase activity"/>
    <property type="evidence" value="ECO:0007669"/>
    <property type="project" value="UniProtKB-KW"/>
</dbReference>
<evidence type="ECO:0000256" key="5">
    <source>
        <dbReference type="ARBA" id="ARBA00022605"/>
    </source>
</evidence>
<dbReference type="NCBIfam" id="NF010094">
    <property type="entry name" value="PRK13580.1"/>
    <property type="match status" value="1"/>
</dbReference>
<evidence type="ECO:0000256" key="8">
    <source>
        <dbReference type="HAMAP-Rule" id="MF_00051"/>
    </source>
</evidence>
<dbReference type="GO" id="GO:0019264">
    <property type="term" value="P:glycine biosynthetic process from serine"/>
    <property type="evidence" value="ECO:0007669"/>
    <property type="project" value="UniProtKB-UniRule"/>
</dbReference>
<dbReference type="InterPro" id="IPR015422">
    <property type="entry name" value="PyrdxlP-dep_Trfase_small"/>
</dbReference>
<feature type="binding site" evidence="8">
    <location>
        <begin position="172"/>
        <end position="174"/>
    </location>
    <ligand>
        <name>(6S)-5,6,7,8-tetrahydrofolate</name>
        <dbReference type="ChEBI" id="CHEBI:57453"/>
    </ligand>
</feature>
<dbReference type="GO" id="GO:0030170">
    <property type="term" value="F:pyridoxal phosphate binding"/>
    <property type="evidence" value="ECO:0007669"/>
    <property type="project" value="UniProtKB-UniRule"/>
</dbReference>
<dbReference type="PANTHER" id="PTHR11680">
    <property type="entry name" value="SERINE HYDROXYMETHYLTRANSFERASE"/>
    <property type="match status" value="1"/>
</dbReference>
<feature type="domain" description="Serine hydroxymethyltransferase-like" evidence="10">
    <location>
        <begin position="25"/>
        <end position="128"/>
    </location>
</feature>
<keyword evidence="4 8" id="KW-0554">One-carbon metabolism</keyword>
<evidence type="ECO:0000256" key="3">
    <source>
        <dbReference type="ARBA" id="ARBA00022490"/>
    </source>
</evidence>
<dbReference type="InterPro" id="IPR049943">
    <property type="entry name" value="Ser_HO-MeTrfase-like"/>
</dbReference>
<dbReference type="UniPathway" id="UPA00193"/>
<dbReference type="RefSeq" id="WP_090589241.1">
    <property type="nucleotide sequence ID" value="NZ_CP104302.1"/>
</dbReference>
<dbReference type="SUPFAM" id="SSF53383">
    <property type="entry name" value="PLP-dependent transferases"/>
    <property type="match status" value="1"/>
</dbReference>
<protein>
    <recommendedName>
        <fullName evidence="8">Serine hydroxymethyltransferase</fullName>
        <shortName evidence="8">SHMT</shortName>
        <shortName evidence="8">Serine methylase</shortName>
        <ecNumber evidence="8">2.1.2.1</ecNumber>
    </recommendedName>
</protein>
<organism evidence="11 12">
    <name type="scientific">Mycolicibacterium brumae</name>
    <dbReference type="NCBI Taxonomy" id="85968"/>
    <lineage>
        <taxon>Bacteria</taxon>
        <taxon>Bacillati</taxon>
        <taxon>Actinomycetota</taxon>
        <taxon>Actinomycetes</taxon>
        <taxon>Mycobacteriales</taxon>
        <taxon>Mycobacteriaceae</taxon>
        <taxon>Mycolicibacterium</taxon>
    </lineage>
</organism>
<dbReference type="Proteomes" id="UP000230551">
    <property type="component" value="Unassembled WGS sequence"/>
</dbReference>
<dbReference type="FunFam" id="3.40.640.10:FF:000065">
    <property type="entry name" value="Serine hydroxymethyltransferase"/>
    <property type="match status" value="1"/>
</dbReference>